<accession>A0A3S5AVY2</accession>
<reference evidence="2" key="1">
    <citation type="submission" date="2018-11" db="EMBL/GenBank/DDBJ databases">
        <authorList>
            <consortium name="Pathogen Informatics"/>
        </authorList>
    </citation>
    <scope>NUCLEOTIDE SEQUENCE</scope>
</reference>
<gene>
    <name evidence="2" type="ORF">PXEA_LOCUS26951</name>
</gene>
<dbReference type="Proteomes" id="UP000784294">
    <property type="component" value="Unassembled WGS sequence"/>
</dbReference>
<dbReference type="AlphaFoldDB" id="A0A3S5AVY2"/>
<comment type="caution">
    <text evidence="2">The sequence shown here is derived from an EMBL/GenBank/DDBJ whole genome shotgun (WGS) entry which is preliminary data.</text>
</comment>
<sequence>MTEKSLAPFHRNRSRLPRKQRQHEASSKANRQLVKKNPPSSSGGTYLRISSLKTFTQNGSKLNNYESRDSSKPNFSSQESLTRLINLTESAILLRSPPSIGLTTVSLLPRKIGLLSLSCSRISLDPCHPICATRGVITPPLCLSDLFEAQAFE</sequence>
<evidence type="ECO:0000313" key="2">
    <source>
        <dbReference type="EMBL" id="VEL33511.1"/>
    </source>
</evidence>
<proteinExistence type="predicted"/>
<evidence type="ECO:0000256" key="1">
    <source>
        <dbReference type="SAM" id="MobiDB-lite"/>
    </source>
</evidence>
<evidence type="ECO:0000313" key="3">
    <source>
        <dbReference type="Proteomes" id="UP000784294"/>
    </source>
</evidence>
<name>A0A3S5AVY2_9PLAT</name>
<feature type="compositionally biased region" description="Basic residues" evidence="1">
    <location>
        <begin position="10"/>
        <end position="21"/>
    </location>
</feature>
<organism evidence="2 3">
    <name type="scientific">Protopolystoma xenopodis</name>
    <dbReference type="NCBI Taxonomy" id="117903"/>
    <lineage>
        <taxon>Eukaryota</taxon>
        <taxon>Metazoa</taxon>
        <taxon>Spiralia</taxon>
        <taxon>Lophotrochozoa</taxon>
        <taxon>Platyhelminthes</taxon>
        <taxon>Monogenea</taxon>
        <taxon>Polyopisthocotylea</taxon>
        <taxon>Polystomatidea</taxon>
        <taxon>Polystomatidae</taxon>
        <taxon>Protopolystoma</taxon>
    </lineage>
</organism>
<protein>
    <submittedName>
        <fullName evidence="2">Uncharacterized protein</fullName>
    </submittedName>
</protein>
<dbReference type="EMBL" id="CAAALY010245904">
    <property type="protein sequence ID" value="VEL33511.1"/>
    <property type="molecule type" value="Genomic_DNA"/>
</dbReference>
<keyword evidence="3" id="KW-1185">Reference proteome</keyword>
<feature type="region of interest" description="Disordered" evidence="1">
    <location>
        <begin position="1"/>
        <end position="47"/>
    </location>
</feature>